<evidence type="ECO:0000313" key="2">
    <source>
        <dbReference type="EMBL" id="CAD7668458.1"/>
    </source>
</evidence>
<name>A0A7R9R343_9ACAR</name>
<feature type="domain" description="Nucleoporin Nup120/160 beta-propeller" evidence="1">
    <location>
        <begin position="2"/>
        <end position="108"/>
    </location>
</feature>
<accession>A0A7R9R343</accession>
<sequence>MFALCRDLRIRMWSIKRQDCLLSQSLLQQTHTTQKLYSNMNVRRPVILKKWISRDNSTLYLAAFIAGGEQRQFTLFQPILESNHYSLRPLAVVNAPEADLIDFCIANDQI</sequence>
<dbReference type="OrthoDB" id="67716at2759"/>
<gene>
    <name evidence="2" type="ORF">ONB1V03_LOCUS23327</name>
</gene>
<dbReference type="AlphaFoldDB" id="A0A7R9R343"/>
<proteinExistence type="predicted"/>
<dbReference type="Proteomes" id="UP000728032">
    <property type="component" value="Unassembled WGS sequence"/>
</dbReference>
<dbReference type="EMBL" id="CAJPVJ010058320">
    <property type="protein sequence ID" value="CAG2183907.1"/>
    <property type="molecule type" value="Genomic_DNA"/>
</dbReference>
<organism evidence="2">
    <name type="scientific">Oppiella nova</name>
    <dbReference type="NCBI Taxonomy" id="334625"/>
    <lineage>
        <taxon>Eukaryota</taxon>
        <taxon>Metazoa</taxon>
        <taxon>Ecdysozoa</taxon>
        <taxon>Arthropoda</taxon>
        <taxon>Chelicerata</taxon>
        <taxon>Arachnida</taxon>
        <taxon>Acari</taxon>
        <taxon>Acariformes</taxon>
        <taxon>Sarcoptiformes</taxon>
        <taxon>Oribatida</taxon>
        <taxon>Brachypylina</taxon>
        <taxon>Oppioidea</taxon>
        <taxon>Oppiidae</taxon>
        <taxon>Oppiella</taxon>
    </lineage>
</organism>
<evidence type="ECO:0000259" key="1">
    <source>
        <dbReference type="Pfam" id="PF11715"/>
    </source>
</evidence>
<dbReference type="Pfam" id="PF11715">
    <property type="entry name" value="Beta-prop_Nup120_160"/>
    <property type="match status" value="1"/>
</dbReference>
<dbReference type="EMBL" id="OC973145">
    <property type="protein sequence ID" value="CAD7668458.1"/>
    <property type="molecule type" value="Genomic_DNA"/>
</dbReference>
<keyword evidence="3" id="KW-1185">Reference proteome</keyword>
<protein>
    <recommendedName>
        <fullName evidence="1">Nucleoporin Nup120/160 beta-propeller domain-containing protein</fullName>
    </recommendedName>
</protein>
<dbReference type="InterPro" id="IPR059141">
    <property type="entry name" value="Beta-prop_Nup120_160"/>
</dbReference>
<feature type="non-terminal residue" evidence="2">
    <location>
        <position position="110"/>
    </location>
</feature>
<evidence type="ECO:0000313" key="3">
    <source>
        <dbReference type="Proteomes" id="UP000728032"/>
    </source>
</evidence>
<reference evidence="2" key="1">
    <citation type="submission" date="2020-11" db="EMBL/GenBank/DDBJ databases">
        <authorList>
            <person name="Tran Van P."/>
        </authorList>
    </citation>
    <scope>NUCLEOTIDE SEQUENCE</scope>
</reference>